<comment type="catalytic activity">
    <reaction evidence="41">
        <text>1,3-di-(9Z-octadecenoyl)-glycerol + H2O = 1-(9Z-octadecenoyl)-glycerol + (9Z)-octadecenoate + H(+)</text>
        <dbReference type="Rhea" id="RHEA:39939"/>
        <dbReference type="ChEBI" id="CHEBI:15377"/>
        <dbReference type="ChEBI" id="CHEBI:15378"/>
        <dbReference type="ChEBI" id="CHEBI:30823"/>
        <dbReference type="ChEBI" id="CHEBI:75342"/>
        <dbReference type="ChEBI" id="CHEBI:75735"/>
    </reaction>
    <physiologicalReaction direction="left-to-right" evidence="41">
        <dbReference type="Rhea" id="RHEA:39940"/>
    </physiologicalReaction>
</comment>
<evidence type="ECO:0000256" key="9">
    <source>
        <dbReference type="ARBA" id="ARBA00022989"/>
    </source>
</evidence>
<evidence type="ECO:0000256" key="37">
    <source>
        <dbReference type="ARBA" id="ARBA00048869"/>
    </source>
</evidence>
<evidence type="ECO:0000313" key="44">
    <source>
        <dbReference type="EMBL" id="KAL3404257.1"/>
    </source>
</evidence>
<dbReference type="Gene3D" id="3.40.50.1110">
    <property type="entry name" value="SGNH hydrolase"/>
    <property type="match status" value="1"/>
</dbReference>
<evidence type="ECO:0000256" key="1">
    <source>
        <dbReference type="ARBA" id="ARBA00004247"/>
    </source>
</evidence>
<comment type="catalytic activity">
    <reaction evidence="34">
        <text>1-hexadecanoyl-2-(9Z-octadecenoyl)-sn-glycero-3-phosphoethanolamine + H2O = 1-hexadecanoyl-sn-glycero-3-phosphoethanolamine + (9Z)-octadecenoate + H(+)</text>
        <dbReference type="Rhea" id="RHEA:40911"/>
        <dbReference type="ChEBI" id="CHEBI:15377"/>
        <dbReference type="ChEBI" id="CHEBI:15378"/>
        <dbReference type="ChEBI" id="CHEBI:30823"/>
        <dbReference type="ChEBI" id="CHEBI:73004"/>
        <dbReference type="ChEBI" id="CHEBI:73007"/>
    </reaction>
    <physiologicalReaction direction="left-to-right" evidence="34">
        <dbReference type="Rhea" id="RHEA:40912"/>
    </physiologicalReaction>
</comment>
<evidence type="ECO:0000256" key="13">
    <source>
        <dbReference type="ARBA" id="ARBA00023369"/>
    </source>
</evidence>
<comment type="catalytic activity">
    <reaction evidence="36">
        <text>1-hexadecanoyl-2-(9Z-octadecenoyl)-sn-glycero-3-phosphocholine + H2O = 1-hexadecanoyl-sn-glycero-3-phosphocholine + (9Z)-octadecenoate + H(+)</text>
        <dbReference type="Rhea" id="RHEA:38779"/>
        <dbReference type="ChEBI" id="CHEBI:15377"/>
        <dbReference type="ChEBI" id="CHEBI:15378"/>
        <dbReference type="ChEBI" id="CHEBI:30823"/>
        <dbReference type="ChEBI" id="CHEBI:72998"/>
        <dbReference type="ChEBI" id="CHEBI:73001"/>
    </reaction>
    <physiologicalReaction direction="left-to-right" evidence="36">
        <dbReference type="Rhea" id="RHEA:38780"/>
    </physiologicalReaction>
</comment>
<evidence type="ECO:0000256" key="34">
    <source>
        <dbReference type="ARBA" id="ARBA00048613"/>
    </source>
</evidence>
<comment type="catalytic activity">
    <reaction evidence="35">
        <text>1-hexadecanoyl-sn-glycero-3-phosphocholine + H2O = sn-glycerol 3-phosphocholine + hexadecanoate + H(+)</text>
        <dbReference type="Rhea" id="RHEA:40435"/>
        <dbReference type="ChEBI" id="CHEBI:7896"/>
        <dbReference type="ChEBI" id="CHEBI:15377"/>
        <dbReference type="ChEBI" id="CHEBI:15378"/>
        <dbReference type="ChEBI" id="CHEBI:16870"/>
        <dbReference type="ChEBI" id="CHEBI:72998"/>
    </reaction>
    <physiologicalReaction direction="left-to-right" evidence="35">
        <dbReference type="Rhea" id="RHEA:40436"/>
    </physiologicalReaction>
</comment>
<keyword evidence="10" id="KW-0443">Lipid metabolism</keyword>
<keyword evidence="5" id="KW-0812">Transmembrane</keyword>
<comment type="catalytic activity">
    <reaction evidence="23">
        <text>1-(9Z-octadecenoyl)-glycerol + H2O = glycerol + (9Z)-octadecenoate + H(+)</text>
        <dbReference type="Rhea" id="RHEA:38487"/>
        <dbReference type="ChEBI" id="CHEBI:15377"/>
        <dbReference type="ChEBI" id="CHEBI:15378"/>
        <dbReference type="ChEBI" id="CHEBI:17754"/>
        <dbReference type="ChEBI" id="CHEBI:30823"/>
        <dbReference type="ChEBI" id="CHEBI:75342"/>
    </reaction>
    <physiologicalReaction direction="left-to-right" evidence="23">
        <dbReference type="Rhea" id="RHEA:38488"/>
    </physiologicalReaction>
</comment>
<dbReference type="InterPro" id="IPR036514">
    <property type="entry name" value="SGNH_hydro_sf"/>
</dbReference>
<evidence type="ECO:0000256" key="35">
    <source>
        <dbReference type="ARBA" id="ARBA00048656"/>
    </source>
</evidence>
<comment type="catalytic activity">
    <reaction evidence="42">
        <text>2-(9Z-octadecenoyl)-glycerol + H2O = glycerol + (9Z)-octadecenoate + H(+)</text>
        <dbReference type="Rhea" id="RHEA:38491"/>
        <dbReference type="ChEBI" id="CHEBI:15377"/>
        <dbReference type="ChEBI" id="CHEBI:15378"/>
        <dbReference type="ChEBI" id="CHEBI:17754"/>
        <dbReference type="ChEBI" id="CHEBI:30823"/>
        <dbReference type="ChEBI" id="CHEBI:73990"/>
    </reaction>
    <physiologicalReaction direction="left-to-right" evidence="42">
        <dbReference type="Rhea" id="RHEA:38492"/>
    </physiologicalReaction>
</comment>
<comment type="caution">
    <text evidence="44">The sequence shown here is derived from an EMBL/GenBank/DDBJ whole genome shotgun (WGS) entry which is preliminary data.</text>
</comment>
<dbReference type="GO" id="GO:0004623">
    <property type="term" value="F:phospholipase A2 activity"/>
    <property type="evidence" value="ECO:0007669"/>
    <property type="project" value="UniProtKB-EC"/>
</dbReference>
<keyword evidence="11" id="KW-0472">Membrane</keyword>
<feature type="chain" id="PRO_5044813865" description="Phospholipase B1, membrane-associated" evidence="43">
    <location>
        <begin position="21"/>
        <end position="411"/>
    </location>
</feature>
<keyword evidence="45" id="KW-1185">Reference proteome</keyword>
<comment type="catalytic activity">
    <reaction evidence="27">
        <text>a 1-O-alkyl-2-acyl-sn-glycero-3-phosphocholine + H2O = a 1-O-alkyl-sn-glycero-3-phosphocholine + a fatty acid + H(+)</text>
        <dbReference type="Rhea" id="RHEA:36231"/>
        <dbReference type="ChEBI" id="CHEBI:15377"/>
        <dbReference type="ChEBI" id="CHEBI:15378"/>
        <dbReference type="ChEBI" id="CHEBI:28868"/>
        <dbReference type="ChEBI" id="CHEBI:30909"/>
        <dbReference type="ChEBI" id="CHEBI:36702"/>
        <dbReference type="EC" id="3.1.1.4"/>
    </reaction>
    <physiologicalReaction direction="left-to-right" evidence="27">
        <dbReference type="Rhea" id="RHEA:36232"/>
    </physiologicalReaction>
</comment>
<comment type="catalytic activity">
    <reaction evidence="26">
        <text>1-hexadecanoyl-2-(9Z-octadecenoyl)-sn-glycero-3-phospho-(1'-sn-glycerol) + H2O = 1-hexadecanoyl-sn-glycero-3-phospho-(1'-sn-glycerol) + (9Z)-octadecenoate + H(+)</text>
        <dbReference type="Rhea" id="RHEA:40919"/>
        <dbReference type="ChEBI" id="CHEBI:15377"/>
        <dbReference type="ChEBI" id="CHEBI:15378"/>
        <dbReference type="ChEBI" id="CHEBI:30823"/>
        <dbReference type="ChEBI" id="CHEBI:72841"/>
        <dbReference type="ChEBI" id="CHEBI:75158"/>
    </reaction>
    <physiologicalReaction direction="left-to-right" evidence="26">
        <dbReference type="Rhea" id="RHEA:40920"/>
    </physiologicalReaction>
</comment>
<evidence type="ECO:0000256" key="31">
    <source>
        <dbReference type="ARBA" id="ARBA00048374"/>
    </source>
</evidence>
<keyword evidence="6 43" id="KW-0732">Signal</keyword>
<evidence type="ECO:0000256" key="30">
    <source>
        <dbReference type="ARBA" id="ARBA00048362"/>
    </source>
</evidence>
<evidence type="ECO:0000256" key="43">
    <source>
        <dbReference type="SAM" id="SignalP"/>
    </source>
</evidence>
<dbReference type="PANTHER" id="PTHR21325:SF31">
    <property type="entry name" value="GH22081P-RELATED"/>
    <property type="match status" value="1"/>
</dbReference>
<keyword evidence="8" id="KW-0378">Hydrolase</keyword>
<evidence type="ECO:0000256" key="16">
    <source>
        <dbReference type="ARBA" id="ARBA00029723"/>
    </source>
</evidence>
<dbReference type="InterPro" id="IPR038885">
    <property type="entry name" value="PLB1"/>
</dbReference>
<organism evidence="44 45">
    <name type="scientific">Trichogramma kaykai</name>
    <dbReference type="NCBI Taxonomy" id="54128"/>
    <lineage>
        <taxon>Eukaryota</taxon>
        <taxon>Metazoa</taxon>
        <taxon>Ecdysozoa</taxon>
        <taxon>Arthropoda</taxon>
        <taxon>Hexapoda</taxon>
        <taxon>Insecta</taxon>
        <taxon>Pterygota</taxon>
        <taxon>Neoptera</taxon>
        <taxon>Endopterygota</taxon>
        <taxon>Hymenoptera</taxon>
        <taxon>Apocrita</taxon>
        <taxon>Proctotrupomorpha</taxon>
        <taxon>Chalcidoidea</taxon>
        <taxon>Trichogrammatidae</taxon>
        <taxon>Trichogramma</taxon>
    </lineage>
</organism>
<evidence type="ECO:0000256" key="20">
    <source>
        <dbReference type="ARBA" id="ARBA00045916"/>
    </source>
</evidence>
<comment type="catalytic activity">
    <reaction evidence="31">
        <text>1-octadecanoyl-2-(9Z,12Z)-octadecadienoyl-sn-glycerol + H2O = 1-octadecanoyl-sn-glycerol + (9Z,12Z)-octadecadienoate + H(+)</text>
        <dbReference type="Rhea" id="RHEA:40927"/>
        <dbReference type="ChEBI" id="CHEBI:15377"/>
        <dbReference type="ChEBI" id="CHEBI:15378"/>
        <dbReference type="ChEBI" id="CHEBI:30245"/>
        <dbReference type="ChEBI" id="CHEBI:75550"/>
        <dbReference type="ChEBI" id="CHEBI:77097"/>
    </reaction>
    <physiologicalReaction direction="left-to-right" evidence="31">
        <dbReference type="Rhea" id="RHEA:40928"/>
    </physiologicalReaction>
</comment>
<comment type="catalytic activity">
    <reaction evidence="25">
        <text>2,3-di-(9Z)-octadecenoyl-sn-glycerol + H2O = 3-(9Z-octadecenoyl)-sn-glycerol + (9Z)-octadecenoate + H(+)</text>
        <dbReference type="Rhea" id="RHEA:42604"/>
        <dbReference type="ChEBI" id="CHEBI:15377"/>
        <dbReference type="ChEBI" id="CHEBI:15378"/>
        <dbReference type="ChEBI" id="CHEBI:30823"/>
        <dbReference type="ChEBI" id="CHEBI:75824"/>
        <dbReference type="ChEBI" id="CHEBI:75938"/>
    </reaction>
    <physiologicalReaction direction="left-to-right" evidence="25">
        <dbReference type="Rhea" id="RHEA:42605"/>
    </physiologicalReaction>
</comment>
<comment type="catalytic activity">
    <reaction evidence="29">
        <text>1,2-dihexadecanoyl-sn-glycero-3-phosphocholine + H2O = 1-hexadecanoyl-sn-glycero-3-phosphocholine + hexadecanoate + H(+)</text>
        <dbReference type="Rhea" id="RHEA:41223"/>
        <dbReference type="ChEBI" id="CHEBI:7896"/>
        <dbReference type="ChEBI" id="CHEBI:15377"/>
        <dbReference type="ChEBI" id="CHEBI:15378"/>
        <dbReference type="ChEBI" id="CHEBI:72998"/>
        <dbReference type="ChEBI" id="CHEBI:72999"/>
    </reaction>
    <physiologicalReaction direction="left-to-right" evidence="29">
        <dbReference type="Rhea" id="RHEA:41224"/>
    </physiologicalReaction>
</comment>
<evidence type="ECO:0000256" key="12">
    <source>
        <dbReference type="ARBA" id="ARBA00023180"/>
    </source>
</evidence>
<evidence type="ECO:0000256" key="23">
    <source>
        <dbReference type="ARBA" id="ARBA00047438"/>
    </source>
</evidence>
<evidence type="ECO:0000256" key="22">
    <source>
        <dbReference type="ARBA" id="ARBA00047363"/>
    </source>
</evidence>
<comment type="catalytic activity">
    <reaction evidence="33">
        <text>a 1-acyl-sn-glycero-3-phosphocholine + H2O = sn-glycerol 3-phosphocholine + a fatty acid + H(+)</text>
        <dbReference type="Rhea" id="RHEA:15177"/>
        <dbReference type="ChEBI" id="CHEBI:15377"/>
        <dbReference type="ChEBI" id="CHEBI:15378"/>
        <dbReference type="ChEBI" id="CHEBI:16870"/>
        <dbReference type="ChEBI" id="CHEBI:28868"/>
        <dbReference type="ChEBI" id="CHEBI:58168"/>
        <dbReference type="EC" id="3.1.1.5"/>
    </reaction>
    <physiologicalReaction direction="left-to-right" evidence="33">
        <dbReference type="Rhea" id="RHEA:15178"/>
    </physiologicalReaction>
</comment>
<comment type="similarity">
    <text evidence="2">Belongs to the 'GDSL' lipolytic enzyme family. Phospholipase B1 subfamily.</text>
</comment>
<evidence type="ECO:0000256" key="33">
    <source>
        <dbReference type="ARBA" id="ARBA00048454"/>
    </source>
</evidence>
<evidence type="ECO:0000313" key="45">
    <source>
        <dbReference type="Proteomes" id="UP001627154"/>
    </source>
</evidence>
<evidence type="ECO:0000256" key="24">
    <source>
        <dbReference type="ARBA" id="ARBA00047459"/>
    </source>
</evidence>
<comment type="catalytic activity">
    <reaction evidence="40">
        <text>1,2-dihexadecanoyl-sn-glycero-3-phosphocholine + 2 H2O = sn-glycerol 3-phosphocholine + 2 hexadecanoate + 2 H(+)</text>
        <dbReference type="Rhea" id="RHEA:40975"/>
        <dbReference type="ChEBI" id="CHEBI:7896"/>
        <dbReference type="ChEBI" id="CHEBI:15377"/>
        <dbReference type="ChEBI" id="CHEBI:15378"/>
        <dbReference type="ChEBI" id="CHEBI:16870"/>
        <dbReference type="ChEBI" id="CHEBI:72999"/>
    </reaction>
    <physiologicalReaction direction="left-to-right" evidence="40">
        <dbReference type="Rhea" id="RHEA:40976"/>
    </physiologicalReaction>
</comment>
<comment type="catalytic activity">
    <reaction evidence="32">
        <text>1,2,3-tri-(9Z-octadecenoyl)-glycerol + H2O = di-(9Z)-octadecenoylglycerol + (9Z)-octadecenoate + H(+)</text>
        <dbReference type="Rhea" id="RHEA:38575"/>
        <dbReference type="ChEBI" id="CHEBI:15377"/>
        <dbReference type="ChEBI" id="CHEBI:15378"/>
        <dbReference type="ChEBI" id="CHEBI:30823"/>
        <dbReference type="ChEBI" id="CHEBI:53753"/>
        <dbReference type="ChEBI" id="CHEBI:75945"/>
    </reaction>
    <physiologicalReaction direction="left-to-right" evidence="32">
        <dbReference type="Rhea" id="RHEA:38576"/>
    </physiologicalReaction>
</comment>
<evidence type="ECO:0000256" key="2">
    <source>
        <dbReference type="ARBA" id="ARBA00009979"/>
    </source>
</evidence>
<evidence type="ECO:0000256" key="40">
    <source>
        <dbReference type="ARBA" id="ARBA00049363"/>
    </source>
</evidence>
<evidence type="ECO:0000256" key="38">
    <source>
        <dbReference type="ARBA" id="ARBA00048872"/>
    </source>
</evidence>
<dbReference type="Proteomes" id="UP001627154">
    <property type="component" value="Unassembled WGS sequence"/>
</dbReference>
<evidence type="ECO:0000256" key="15">
    <source>
        <dbReference type="ARBA" id="ARBA00023422"/>
    </source>
</evidence>
<comment type="catalytic activity">
    <reaction evidence="15">
        <text>a 1,2-diacyl-sn-glycero-3-phosphocholine + H2O = a 1-acyl-sn-glycero-3-phosphocholine + a fatty acid + H(+)</text>
        <dbReference type="Rhea" id="RHEA:15801"/>
        <dbReference type="ChEBI" id="CHEBI:15377"/>
        <dbReference type="ChEBI" id="CHEBI:15378"/>
        <dbReference type="ChEBI" id="CHEBI:28868"/>
        <dbReference type="ChEBI" id="CHEBI:57643"/>
        <dbReference type="ChEBI" id="CHEBI:58168"/>
        <dbReference type="EC" id="3.1.1.4"/>
    </reaction>
    <physiologicalReaction direction="left-to-right" evidence="15">
        <dbReference type="Rhea" id="RHEA:15802"/>
    </physiologicalReaction>
</comment>
<keyword evidence="4" id="KW-1003">Cell membrane</keyword>
<comment type="catalytic activity">
    <reaction evidence="13">
        <text>a triacylglycerol + H2O = a diacylglycerol + a fatty acid + H(+)</text>
        <dbReference type="Rhea" id="RHEA:12044"/>
        <dbReference type="ChEBI" id="CHEBI:15377"/>
        <dbReference type="ChEBI" id="CHEBI:15378"/>
        <dbReference type="ChEBI" id="CHEBI:17855"/>
        <dbReference type="ChEBI" id="CHEBI:18035"/>
        <dbReference type="ChEBI" id="CHEBI:28868"/>
        <dbReference type="EC" id="3.1.1.3"/>
    </reaction>
    <physiologicalReaction direction="left-to-right" evidence="13">
        <dbReference type="Rhea" id="RHEA:12045"/>
    </physiologicalReaction>
</comment>
<gene>
    <name evidence="44" type="ORF">TKK_003225</name>
</gene>
<evidence type="ECO:0000256" key="18">
    <source>
        <dbReference type="ARBA" id="ARBA00031485"/>
    </source>
</evidence>
<dbReference type="GO" id="GO:0004622">
    <property type="term" value="F:phosphatidylcholine lysophospholipase activity"/>
    <property type="evidence" value="ECO:0007669"/>
    <property type="project" value="UniProtKB-EC"/>
</dbReference>
<keyword evidence="9" id="KW-1133">Transmembrane helix</keyword>
<comment type="catalytic activity">
    <reaction evidence="30">
        <text>1-hexadecanoyl-2-(9Z,12Z-octadecadienoyl)-sn-glycero-3-phosphocholine + H2O = 2-(9Z,12Z-octadecadienoyl)-sn-glycero-3-phosphocholine + hexadecanoate + H(+)</text>
        <dbReference type="Rhea" id="RHEA:40971"/>
        <dbReference type="ChEBI" id="CHEBI:7896"/>
        <dbReference type="ChEBI" id="CHEBI:15377"/>
        <dbReference type="ChEBI" id="CHEBI:15378"/>
        <dbReference type="ChEBI" id="CHEBI:73002"/>
        <dbReference type="ChEBI" id="CHEBI:76084"/>
    </reaction>
    <physiologicalReaction direction="left-to-right" evidence="30">
        <dbReference type="Rhea" id="RHEA:40972"/>
    </physiologicalReaction>
</comment>
<dbReference type="GO" id="GO:0004806">
    <property type="term" value="F:triacylglycerol lipase activity"/>
    <property type="evidence" value="ECO:0007669"/>
    <property type="project" value="UniProtKB-EC"/>
</dbReference>
<evidence type="ECO:0000256" key="7">
    <source>
        <dbReference type="ARBA" id="ARBA00022737"/>
    </source>
</evidence>
<comment type="catalytic activity">
    <reaction evidence="38">
        <text>1-O-hexadecyl-2-(9Z)-octadecenoyl-sn-glycero-3-phosphocholine + H2O = 1-O-hexadecyl-sn-glycero-3-phosphocholine + (9Z)-octadecenoate + H(+)</text>
        <dbReference type="Rhea" id="RHEA:40915"/>
        <dbReference type="ChEBI" id="CHEBI:15377"/>
        <dbReference type="ChEBI" id="CHEBI:15378"/>
        <dbReference type="ChEBI" id="CHEBI:30823"/>
        <dbReference type="ChEBI" id="CHEBI:34112"/>
        <dbReference type="ChEBI" id="CHEBI:64496"/>
    </reaction>
    <physiologicalReaction direction="left-to-right" evidence="38">
        <dbReference type="Rhea" id="RHEA:40916"/>
    </physiologicalReaction>
</comment>
<comment type="catalytic activity">
    <reaction evidence="22">
        <text>1,3-dihexadecanoyl-2-(9Z-octadecenoyl)glycerol + H2O = 1-hexadecanoyl-2-(9Z-octadecenoyl)-glycerol + hexadecanoate + H(+)</text>
        <dbReference type="Rhea" id="RHEA:40979"/>
        <dbReference type="ChEBI" id="CHEBI:7896"/>
        <dbReference type="ChEBI" id="CHEBI:15377"/>
        <dbReference type="ChEBI" id="CHEBI:15378"/>
        <dbReference type="ChEBI" id="CHEBI:75585"/>
        <dbReference type="ChEBI" id="CHEBI:75688"/>
    </reaction>
    <physiologicalReaction direction="left-to-right" evidence="22">
        <dbReference type="Rhea" id="RHEA:40980"/>
    </physiologicalReaction>
</comment>
<keyword evidence="12" id="KW-0325">Glycoprotein</keyword>
<evidence type="ECO:0000256" key="5">
    <source>
        <dbReference type="ARBA" id="ARBA00022692"/>
    </source>
</evidence>
<evidence type="ECO:0000256" key="39">
    <source>
        <dbReference type="ARBA" id="ARBA00048939"/>
    </source>
</evidence>
<comment type="catalytic activity">
    <reaction evidence="21">
        <text>1-hexadecanoyl-2-(9Z)-octadecenoyl-3-octadecanoyl-sn-glycerol + H2O = 2-(9Z-octadecenoyl)-3-octadecanoyl-sn-glycerol + hexadecanoate + H(+)</text>
        <dbReference type="Rhea" id="RHEA:41107"/>
        <dbReference type="ChEBI" id="CHEBI:7896"/>
        <dbReference type="ChEBI" id="CHEBI:15377"/>
        <dbReference type="ChEBI" id="CHEBI:15378"/>
        <dbReference type="ChEBI" id="CHEBI:75558"/>
        <dbReference type="ChEBI" id="CHEBI:77623"/>
    </reaction>
    <physiologicalReaction direction="left-to-right" evidence="21">
        <dbReference type="Rhea" id="RHEA:41108"/>
    </physiologicalReaction>
</comment>
<dbReference type="EMBL" id="JBJJXI010000026">
    <property type="protein sequence ID" value="KAL3404257.1"/>
    <property type="molecule type" value="Genomic_DNA"/>
</dbReference>
<evidence type="ECO:0000256" key="29">
    <source>
        <dbReference type="ARBA" id="ARBA00048227"/>
    </source>
</evidence>
<protein>
    <recommendedName>
        <fullName evidence="3">Phospholipase B1, membrane-associated</fullName>
    </recommendedName>
    <alternativeName>
        <fullName evidence="16">Lysophospholipase</fullName>
    </alternativeName>
    <alternativeName>
        <fullName evidence="17">Phospholipase A2</fullName>
    </alternativeName>
    <alternativeName>
        <fullName evidence="19">Phospholipase B/lipase</fullName>
    </alternativeName>
    <alternativeName>
        <fullName evidence="18">Triacylglycerol lipase</fullName>
    </alternativeName>
</protein>
<reference evidence="44 45" key="1">
    <citation type="journal article" date="2024" name="bioRxiv">
        <title>A reference genome for Trichogramma kaykai: A tiny desert-dwelling parasitoid wasp with competing sex-ratio distorters.</title>
        <authorList>
            <person name="Culotta J."/>
            <person name="Lindsey A.R."/>
        </authorList>
    </citation>
    <scope>NUCLEOTIDE SEQUENCE [LARGE SCALE GENOMIC DNA]</scope>
    <source>
        <strain evidence="44 45">KSX58</strain>
    </source>
</reference>
<dbReference type="CDD" id="cd01824">
    <property type="entry name" value="Phospholipase_B_like"/>
    <property type="match status" value="1"/>
</dbReference>
<comment type="catalytic activity">
    <reaction evidence="37">
        <text>1,3-dihexadecanoyl-2-(9Z-octadecenoyl)glycerol + H2O = 1,3-dihexadecanoylglycerol + (9Z)-octadecenoate + H(+)</text>
        <dbReference type="Rhea" id="RHEA:40983"/>
        <dbReference type="ChEBI" id="CHEBI:15377"/>
        <dbReference type="ChEBI" id="CHEBI:15378"/>
        <dbReference type="ChEBI" id="CHEBI:30823"/>
        <dbReference type="ChEBI" id="CHEBI:75688"/>
        <dbReference type="ChEBI" id="CHEBI:77619"/>
    </reaction>
    <physiologicalReaction direction="left-to-right" evidence="37">
        <dbReference type="Rhea" id="RHEA:40984"/>
    </physiologicalReaction>
</comment>
<proteinExistence type="inferred from homology"/>
<evidence type="ECO:0000256" key="19">
    <source>
        <dbReference type="ARBA" id="ARBA00033022"/>
    </source>
</evidence>
<dbReference type="SUPFAM" id="SSF52266">
    <property type="entry name" value="SGNH hydrolase"/>
    <property type="match status" value="1"/>
</dbReference>
<dbReference type="Pfam" id="PF00657">
    <property type="entry name" value="Lipase_GDSL"/>
    <property type="match status" value="1"/>
</dbReference>
<sequence length="411" mass="46479">MNCAWILLSIVCFSILTVLGQRTHLDAPQNIKLLRAFRQWTTKVIGRTGKNEELLEHARNLKRIQDYISTPFPCDVSNGRSPKVPKTVHELRPGDIDVIGAMGDSLTAGNGVFASNILHVLMENRGVVATGGGQGNWRMYLTLPNILKEFNPNLIGFATSDAFTYEKASEFNVAEGGAMSRDIPYMAQALINRMKSDPRVDLKKHWKMVSIMIGANDFCTDMCYLPKASDTLYNHKKDLLQALRLLKSELPRTFVSVIPPPHLQLLVNMTGRSAFCEITVDFECSCLLGLTFRDRRQAYYDIMAQWHKLEEEIAMYPEFQTNDFAVVIQPFTTNLTFPETSDGKSDFSYLSSDCFHISQKGNARVSNALWNNLLQAVGAKSRNWKNTFEEFLCPTERRPFIATPKNSNIKM</sequence>
<evidence type="ECO:0000256" key="41">
    <source>
        <dbReference type="ARBA" id="ARBA00049372"/>
    </source>
</evidence>
<evidence type="ECO:0000256" key="14">
    <source>
        <dbReference type="ARBA" id="ARBA00023408"/>
    </source>
</evidence>
<evidence type="ECO:0000256" key="25">
    <source>
        <dbReference type="ARBA" id="ARBA00048011"/>
    </source>
</evidence>
<evidence type="ECO:0000256" key="21">
    <source>
        <dbReference type="ARBA" id="ARBA00047324"/>
    </source>
</evidence>
<evidence type="ECO:0000256" key="26">
    <source>
        <dbReference type="ARBA" id="ARBA00048015"/>
    </source>
</evidence>
<dbReference type="InterPro" id="IPR035547">
    <property type="entry name" value="Phospholipase_B"/>
</dbReference>
<evidence type="ECO:0000256" key="8">
    <source>
        <dbReference type="ARBA" id="ARBA00022801"/>
    </source>
</evidence>
<evidence type="ECO:0000256" key="36">
    <source>
        <dbReference type="ARBA" id="ARBA00048699"/>
    </source>
</evidence>
<comment type="catalytic activity">
    <reaction evidence="24">
        <text>1-hexadecanoyl-2-(9Z)-octadecenoyl-3-octadecanoyl-sn-glycerol + H2O = 1-hexadecanoyl-2-(9Z-octadecenoyl)-sn-glycerol + octadecanoate + H(+)</text>
        <dbReference type="Rhea" id="RHEA:41111"/>
        <dbReference type="ChEBI" id="CHEBI:15377"/>
        <dbReference type="ChEBI" id="CHEBI:15378"/>
        <dbReference type="ChEBI" id="CHEBI:25629"/>
        <dbReference type="ChEBI" id="CHEBI:75466"/>
        <dbReference type="ChEBI" id="CHEBI:77623"/>
    </reaction>
    <physiologicalReaction direction="left-to-right" evidence="24">
        <dbReference type="Rhea" id="RHEA:41112"/>
    </physiologicalReaction>
</comment>
<evidence type="ECO:0000256" key="28">
    <source>
        <dbReference type="ARBA" id="ARBA00048058"/>
    </source>
</evidence>
<evidence type="ECO:0000256" key="3">
    <source>
        <dbReference type="ARBA" id="ARBA00015133"/>
    </source>
</evidence>
<comment type="catalytic activity">
    <reaction evidence="39">
        <text>1-hexadecanoyl-2-(9Z)-octadecenoyl-3-octadecanoyl-sn-glycerol + H2O = 1-hexadecanoyl-3-octadecanoyl-sn-glycerol + (9Z)-octadecenoate + H(+)</text>
        <dbReference type="Rhea" id="RHEA:41103"/>
        <dbReference type="ChEBI" id="CHEBI:15377"/>
        <dbReference type="ChEBI" id="CHEBI:15378"/>
        <dbReference type="ChEBI" id="CHEBI:30823"/>
        <dbReference type="ChEBI" id="CHEBI:77623"/>
        <dbReference type="ChEBI" id="CHEBI:77624"/>
    </reaction>
    <physiologicalReaction direction="left-to-right" evidence="39">
        <dbReference type="Rhea" id="RHEA:41104"/>
    </physiologicalReaction>
</comment>
<dbReference type="AlphaFoldDB" id="A0ABD2XFR3"/>
<evidence type="ECO:0000256" key="6">
    <source>
        <dbReference type="ARBA" id="ARBA00022729"/>
    </source>
</evidence>
<comment type="catalytic activity">
    <reaction evidence="14">
        <text>1-hexadecanoyl-2-(9Z,12Z-octadecadienoyl)-sn-glycero-3-phosphocholine + H2O = (9Z,12Z)-octadecadienoate + 1-hexadecanoyl-sn-glycero-3-phosphocholine + H(+)</text>
        <dbReference type="Rhea" id="RHEA:40811"/>
        <dbReference type="ChEBI" id="CHEBI:15377"/>
        <dbReference type="ChEBI" id="CHEBI:15378"/>
        <dbReference type="ChEBI" id="CHEBI:30245"/>
        <dbReference type="ChEBI" id="CHEBI:72998"/>
        <dbReference type="ChEBI" id="CHEBI:73002"/>
    </reaction>
    <physiologicalReaction direction="left-to-right" evidence="14">
        <dbReference type="Rhea" id="RHEA:40812"/>
    </physiologicalReaction>
</comment>
<keyword evidence="7" id="KW-0677">Repeat</keyword>
<evidence type="ECO:0000256" key="10">
    <source>
        <dbReference type="ARBA" id="ARBA00023098"/>
    </source>
</evidence>
<evidence type="ECO:0000256" key="42">
    <source>
        <dbReference type="ARBA" id="ARBA00049461"/>
    </source>
</evidence>
<evidence type="ECO:0000256" key="17">
    <source>
        <dbReference type="ARBA" id="ARBA00031182"/>
    </source>
</evidence>
<evidence type="ECO:0000256" key="27">
    <source>
        <dbReference type="ARBA" id="ARBA00048049"/>
    </source>
</evidence>
<feature type="signal peptide" evidence="43">
    <location>
        <begin position="1"/>
        <end position="20"/>
    </location>
</feature>
<dbReference type="InterPro" id="IPR001087">
    <property type="entry name" value="GDSL"/>
</dbReference>
<comment type="catalytic activity">
    <reaction evidence="28">
        <text>1,2-di-(9Z-octadecenoyl)-sn-glycero-3-phosphocholine + H2O = 1-(9Z-octadecenoyl)-sn-glycero-3-phosphocholine + (9Z)-octadecenoate + H(+)</text>
        <dbReference type="Rhea" id="RHEA:40923"/>
        <dbReference type="ChEBI" id="CHEBI:15377"/>
        <dbReference type="ChEBI" id="CHEBI:15378"/>
        <dbReference type="ChEBI" id="CHEBI:28610"/>
        <dbReference type="ChEBI" id="CHEBI:30823"/>
        <dbReference type="ChEBI" id="CHEBI:74669"/>
    </reaction>
    <physiologicalReaction direction="left-to-right" evidence="28">
        <dbReference type="Rhea" id="RHEA:40924"/>
    </physiologicalReaction>
</comment>
<evidence type="ECO:0000256" key="32">
    <source>
        <dbReference type="ARBA" id="ARBA00048386"/>
    </source>
</evidence>
<accession>A0ABD2XFR3</accession>
<comment type="function">
    <text evidence="20">Calcium-independent membrane-associated phospholipase that catalyzes complete diacylation of phospholipids by hydrolyzing both sn-1 and sn-2 fatty acyl chains attached to the glycerol backbone (phospholipase B activity). Has dual phospholipase and lysophospholipase activities toward diacylphospholipids. Preferentially cleaves sn-2 ester bonds over sn-1 bonds. Acts as a lipase toward glycerolipid substrates. Hydrolyzes fatty acyl chains of diacylglycerols with preference for the sn-2 position and of triacylglycerols with not positional selectivity. May also hydrolyze long chain retinyl esters such as retinyl palmitate. May contribute to digestion of dietary phospholipids, glycerolipids and retinoids, facilitating lipid absorption at the brush border.</text>
</comment>
<dbReference type="GO" id="GO:0006629">
    <property type="term" value="P:lipid metabolic process"/>
    <property type="evidence" value="ECO:0007669"/>
    <property type="project" value="UniProtKB-KW"/>
</dbReference>
<evidence type="ECO:0000256" key="11">
    <source>
        <dbReference type="ARBA" id="ARBA00023136"/>
    </source>
</evidence>
<name>A0ABD2XFR3_9HYME</name>
<comment type="subcellular location">
    <subcellularLocation>
        <location evidence="1">Apical cell membrane</location>
        <topology evidence="1">Single-pass type I membrane protein</topology>
    </subcellularLocation>
</comment>
<evidence type="ECO:0000256" key="4">
    <source>
        <dbReference type="ARBA" id="ARBA00022475"/>
    </source>
</evidence>
<dbReference type="GO" id="GO:0016324">
    <property type="term" value="C:apical plasma membrane"/>
    <property type="evidence" value="ECO:0007669"/>
    <property type="project" value="UniProtKB-SubCell"/>
</dbReference>
<dbReference type="PANTHER" id="PTHR21325">
    <property type="entry name" value="PHOSPHOLIPASE B, PLB1"/>
    <property type="match status" value="1"/>
</dbReference>
<dbReference type="FunFam" id="3.40.50.1110:FF:000005">
    <property type="entry name" value="Phospholipase B1"/>
    <property type="match status" value="1"/>
</dbReference>